<evidence type="ECO:0000313" key="1">
    <source>
        <dbReference type="EMBL" id="MEX1670806.1"/>
    </source>
</evidence>
<organism evidence="1 2">
    <name type="scientific">Zhongshania guokunii</name>
    <dbReference type="NCBI Taxonomy" id="641783"/>
    <lineage>
        <taxon>Bacteria</taxon>
        <taxon>Pseudomonadati</taxon>
        <taxon>Pseudomonadota</taxon>
        <taxon>Gammaproteobacteria</taxon>
        <taxon>Cellvibrionales</taxon>
        <taxon>Spongiibacteraceae</taxon>
        <taxon>Zhongshania</taxon>
    </lineage>
</organism>
<gene>
    <name evidence="1" type="ORF">AB4876_17960</name>
</gene>
<proteinExistence type="predicted"/>
<dbReference type="RefSeq" id="WP_368383106.1">
    <property type="nucleotide sequence ID" value="NZ_JBFRYA010000022.1"/>
</dbReference>
<name>A0ABV3UA82_9GAMM</name>
<dbReference type="Proteomes" id="UP001557485">
    <property type="component" value="Unassembled WGS sequence"/>
</dbReference>
<keyword evidence="2" id="KW-1185">Reference proteome</keyword>
<comment type="caution">
    <text evidence="1">The sequence shown here is derived from an EMBL/GenBank/DDBJ whole genome shotgun (WGS) entry which is preliminary data.</text>
</comment>
<accession>A0ABV3UA82</accession>
<reference evidence="1 2" key="1">
    <citation type="journal article" date="2011" name="Int. J. Syst. Evol. Microbiol.">
        <title>Zhongshania antarctica gen. nov., sp. nov. and Zhongshania guokunii sp. nov., gammaproteobacteria respectively isolated from coastal attached (fast) ice and surface seawater of the Antarctic.</title>
        <authorList>
            <person name="Li H.J."/>
            <person name="Zhang X.Y."/>
            <person name="Chen C.X."/>
            <person name="Zhang Y.J."/>
            <person name="Gao Z.M."/>
            <person name="Yu Y."/>
            <person name="Chen X.L."/>
            <person name="Chen B."/>
            <person name="Zhang Y.Z."/>
        </authorList>
    </citation>
    <scope>NUCLEOTIDE SEQUENCE [LARGE SCALE GENOMIC DNA]</scope>
    <source>
        <strain evidence="1 2">ZS6-22T</strain>
    </source>
</reference>
<evidence type="ECO:0000313" key="2">
    <source>
        <dbReference type="Proteomes" id="UP001557485"/>
    </source>
</evidence>
<protein>
    <submittedName>
        <fullName evidence="1">Uncharacterized protein</fullName>
    </submittedName>
</protein>
<sequence length="108" mass="11934">MLIASYLLGCDGDGSVRHLAVDNVIPESTLTMEYTLYPRESARGAEIIDLVLQFADAEEPRNIICLPAIPSAVVNHILAGLPLQIVDFAYGRVVRLDCQFQPYQQRCA</sequence>
<dbReference type="EMBL" id="JBFRYA010000022">
    <property type="protein sequence ID" value="MEX1670806.1"/>
    <property type="molecule type" value="Genomic_DNA"/>
</dbReference>